<keyword evidence="2 6" id="KW-0547">Nucleotide-binding</keyword>
<dbReference type="SUPFAM" id="SSF52540">
    <property type="entry name" value="P-loop containing nucleoside triphosphate hydrolases"/>
    <property type="match status" value="1"/>
</dbReference>
<dbReference type="GO" id="GO:0009376">
    <property type="term" value="C:HslUV protease complex"/>
    <property type="evidence" value="ECO:0007669"/>
    <property type="project" value="TreeGrafter"/>
</dbReference>
<reference evidence="9 10" key="1">
    <citation type="submission" date="2020-07" db="EMBL/GenBank/DDBJ databases">
        <title>Sequencing the genomes of 1000 actinobacteria strains.</title>
        <authorList>
            <person name="Klenk H.-P."/>
        </authorList>
    </citation>
    <scope>NUCLEOTIDE SEQUENCE [LARGE SCALE GENOMIC DNA]</scope>
    <source>
        <strain evidence="9 10">DSM 18965</strain>
    </source>
</reference>
<keyword evidence="1 6" id="KW-0479">Metal-binding</keyword>
<dbReference type="PANTHER" id="PTHR48102:SF7">
    <property type="entry name" value="ATP-DEPENDENT CLP PROTEASE ATP-BINDING SUBUNIT CLPX-LIKE, MITOCHONDRIAL"/>
    <property type="match status" value="1"/>
</dbReference>
<dbReference type="SMART" id="SM00382">
    <property type="entry name" value="AAA"/>
    <property type="match status" value="1"/>
</dbReference>
<comment type="subunit">
    <text evidence="6">Component of the ClpX-ClpP complex. Forms a hexameric ring that, in the presence of ATP, binds to fourteen ClpP subunits assembled into a disk-like structure with a central cavity, resembling the structure of eukaryotic proteasomes.</text>
</comment>
<dbReference type="SMART" id="SM00994">
    <property type="entry name" value="zf-C4_ClpX"/>
    <property type="match status" value="1"/>
</dbReference>
<feature type="binding site" evidence="6 7">
    <location>
        <position position="38"/>
    </location>
    <ligand>
        <name>Zn(2+)</name>
        <dbReference type="ChEBI" id="CHEBI:29105"/>
    </ligand>
</feature>
<dbReference type="Gene3D" id="3.40.50.300">
    <property type="entry name" value="P-loop containing nucleotide triphosphate hydrolases"/>
    <property type="match status" value="1"/>
</dbReference>
<dbReference type="InterPro" id="IPR003959">
    <property type="entry name" value="ATPase_AAA_core"/>
</dbReference>
<dbReference type="InterPro" id="IPR038366">
    <property type="entry name" value="Znf_CppX_C4_sf"/>
</dbReference>
<keyword evidence="5 6" id="KW-0143">Chaperone</keyword>
<dbReference type="InterPro" id="IPR019489">
    <property type="entry name" value="Clp_ATPase_C"/>
</dbReference>
<accession>A0A7Y9JQK0</accession>
<protein>
    <recommendedName>
        <fullName evidence="6">ATP-dependent Clp protease ATP-binding subunit ClpX</fullName>
    </recommendedName>
</protein>
<dbReference type="GO" id="GO:0051301">
    <property type="term" value="P:cell division"/>
    <property type="evidence" value="ECO:0007669"/>
    <property type="project" value="TreeGrafter"/>
</dbReference>
<organism evidence="9 10">
    <name type="scientific">Nocardioides marinisabuli</name>
    <dbReference type="NCBI Taxonomy" id="419476"/>
    <lineage>
        <taxon>Bacteria</taxon>
        <taxon>Bacillati</taxon>
        <taxon>Actinomycetota</taxon>
        <taxon>Actinomycetes</taxon>
        <taxon>Propionibacteriales</taxon>
        <taxon>Nocardioidaceae</taxon>
        <taxon>Nocardioides</taxon>
    </lineage>
</organism>
<feature type="domain" description="ClpX-type ZB" evidence="8">
    <location>
        <begin position="1"/>
        <end position="54"/>
    </location>
</feature>
<dbReference type="InterPro" id="IPR004487">
    <property type="entry name" value="Clp_protease_ATP-bd_su_ClpX"/>
</dbReference>
<dbReference type="InterPro" id="IPR046425">
    <property type="entry name" value="ClpX_bact"/>
</dbReference>
<feature type="binding site" evidence="6 7">
    <location>
        <position position="35"/>
    </location>
    <ligand>
        <name>Zn(2+)</name>
        <dbReference type="ChEBI" id="CHEBI:29105"/>
    </ligand>
</feature>
<keyword evidence="4 6" id="KW-0067">ATP-binding</keyword>
<dbReference type="HAMAP" id="MF_00175">
    <property type="entry name" value="ClpX"/>
    <property type="match status" value="1"/>
</dbReference>
<dbReference type="Gene3D" id="1.10.8.60">
    <property type="match status" value="1"/>
</dbReference>
<dbReference type="Pfam" id="PF10431">
    <property type="entry name" value="ClpB_D2-small"/>
    <property type="match status" value="1"/>
</dbReference>
<dbReference type="InterPro" id="IPR059188">
    <property type="entry name" value="Znf_CLPX-like"/>
</dbReference>
<dbReference type="PANTHER" id="PTHR48102">
    <property type="entry name" value="ATP-DEPENDENT CLP PROTEASE ATP-BINDING SUBUNIT CLPX-LIKE, MITOCHONDRIAL-RELATED"/>
    <property type="match status" value="1"/>
</dbReference>
<evidence type="ECO:0000256" key="4">
    <source>
        <dbReference type="ARBA" id="ARBA00022840"/>
    </source>
</evidence>
<feature type="binding site" evidence="6 7">
    <location>
        <position position="13"/>
    </location>
    <ligand>
        <name>Zn(2+)</name>
        <dbReference type="ChEBI" id="CHEBI:29105"/>
    </ligand>
</feature>
<feature type="binding site" evidence="6">
    <location>
        <begin position="125"/>
        <end position="132"/>
    </location>
    <ligand>
        <name>ATP</name>
        <dbReference type="ChEBI" id="CHEBI:30616"/>
    </ligand>
</feature>
<feature type="binding site" evidence="6 7">
    <location>
        <position position="16"/>
    </location>
    <ligand>
        <name>Zn(2+)</name>
        <dbReference type="ChEBI" id="CHEBI:29105"/>
    </ligand>
</feature>
<dbReference type="GO" id="GO:0051082">
    <property type="term" value="F:unfolded protein binding"/>
    <property type="evidence" value="ECO:0007669"/>
    <property type="project" value="UniProtKB-UniRule"/>
</dbReference>
<name>A0A7Y9JQK0_9ACTN</name>
<dbReference type="Pfam" id="PF06689">
    <property type="entry name" value="zf-C4_ClpX"/>
    <property type="match status" value="1"/>
</dbReference>
<comment type="caution">
    <text evidence="9">The sequence shown here is derived from an EMBL/GenBank/DDBJ whole genome shotgun (WGS) entry which is preliminary data.</text>
</comment>
<evidence type="ECO:0000256" key="1">
    <source>
        <dbReference type="ARBA" id="ARBA00022723"/>
    </source>
</evidence>
<comment type="function">
    <text evidence="6">ATP-dependent specificity component of the Clp protease. It directs the protease to specific substrates. Can perform chaperone functions in the absence of ClpP.</text>
</comment>
<dbReference type="GO" id="GO:0005524">
    <property type="term" value="F:ATP binding"/>
    <property type="evidence" value="ECO:0007669"/>
    <property type="project" value="UniProtKB-UniRule"/>
</dbReference>
<dbReference type="Pfam" id="PF07724">
    <property type="entry name" value="AAA_2"/>
    <property type="match status" value="1"/>
</dbReference>
<evidence type="ECO:0000256" key="6">
    <source>
        <dbReference type="HAMAP-Rule" id="MF_00175"/>
    </source>
</evidence>
<evidence type="ECO:0000256" key="5">
    <source>
        <dbReference type="ARBA" id="ARBA00023186"/>
    </source>
</evidence>
<evidence type="ECO:0000259" key="8">
    <source>
        <dbReference type="PROSITE" id="PS51902"/>
    </source>
</evidence>
<dbReference type="Gene3D" id="6.20.220.10">
    <property type="entry name" value="ClpX chaperone, C4-type zinc finger domain"/>
    <property type="match status" value="1"/>
</dbReference>
<dbReference type="GO" id="GO:0051603">
    <property type="term" value="P:proteolysis involved in protein catabolic process"/>
    <property type="evidence" value="ECO:0007669"/>
    <property type="project" value="TreeGrafter"/>
</dbReference>
<dbReference type="RefSeq" id="WP_179615832.1">
    <property type="nucleotide sequence ID" value="NZ_CP059163.1"/>
</dbReference>
<proteinExistence type="inferred from homology"/>
<dbReference type="GO" id="GO:0140662">
    <property type="term" value="F:ATP-dependent protein folding chaperone"/>
    <property type="evidence" value="ECO:0007669"/>
    <property type="project" value="InterPro"/>
</dbReference>
<dbReference type="PROSITE" id="PS51902">
    <property type="entry name" value="CLPX_ZB"/>
    <property type="match status" value="1"/>
</dbReference>
<dbReference type="InterPro" id="IPR050052">
    <property type="entry name" value="ATP-dep_Clp_protease_ClpX"/>
</dbReference>
<dbReference type="EMBL" id="JACCBE010000001">
    <property type="protein sequence ID" value="NYD58177.1"/>
    <property type="molecule type" value="Genomic_DNA"/>
</dbReference>
<dbReference type="FunFam" id="1.10.8.60:FF:000002">
    <property type="entry name" value="ATP-dependent Clp protease ATP-binding subunit ClpX"/>
    <property type="match status" value="1"/>
</dbReference>
<dbReference type="InterPro" id="IPR027417">
    <property type="entry name" value="P-loop_NTPase"/>
</dbReference>
<dbReference type="GO" id="GO:0046983">
    <property type="term" value="F:protein dimerization activity"/>
    <property type="evidence" value="ECO:0007669"/>
    <property type="project" value="UniProtKB-UniRule"/>
</dbReference>
<evidence type="ECO:0000256" key="3">
    <source>
        <dbReference type="ARBA" id="ARBA00022833"/>
    </source>
</evidence>
<dbReference type="SUPFAM" id="SSF57716">
    <property type="entry name" value="Glucocorticoid receptor-like (DNA-binding domain)"/>
    <property type="match status" value="1"/>
</dbReference>
<dbReference type="FunFam" id="3.40.50.300:FF:000005">
    <property type="entry name" value="ATP-dependent Clp protease ATP-binding subunit ClpX"/>
    <property type="match status" value="1"/>
</dbReference>
<keyword evidence="10" id="KW-1185">Reference proteome</keyword>
<evidence type="ECO:0000256" key="2">
    <source>
        <dbReference type="ARBA" id="ARBA00022741"/>
    </source>
</evidence>
<dbReference type="GO" id="GO:0008270">
    <property type="term" value="F:zinc ion binding"/>
    <property type="evidence" value="ECO:0007669"/>
    <property type="project" value="UniProtKB-UniRule"/>
</dbReference>
<keyword evidence="9" id="KW-0378">Hydrolase</keyword>
<comment type="similarity">
    <text evidence="6 7">Belongs to the ClpX chaperone family.</text>
</comment>
<dbReference type="GO" id="GO:0016887">
    <property type="term" value="F:ATP hydrolysis activity"/>
    <property type="evidence" value="ECO:0007669"/>
    <property type="project" value="InterPro"/>
</dbReference>
<dbReference type="SMART" id="SM01086">
    <property type="entry name" value="ClpB_D2-small"/>
    <property type="match status" value="1"/>
</dbReference>
<keyword evidence="9" id="KW-0645">Protease</keyword>
<dbReference type="InterPro" id="IPR003593">
    <property type="entry name" value="AAA+_ATPase"/>
</dbReference>
<dbReference type="NCBIfam" id="TIGR00382">
    <property type="entry name" value="clpX"/>
    <property type="match status" value="1"/>
</dbReference>
<dbReference type="Proteomes" id="UP000516957">
    <property type="component" value="Unassembled WGS sequence"/>
</dbReference>
<gene>
    <name evidence="6" type="primary">clpX</name>
    <name evidence="9" type="ORF">BKA08_002415</name>
</gene>
<sequence>MARIGDGGDLLKCSFCGKSQKQVKKLIAGPGVYICDECIDLCNEIIEEELSEGTEVGMGELPKPREIFDFLNSYVIGQEQAKKSLAVAVYNHYKRVQAGLAPAGGKHAKDEVVEVAKSNILVIGPTGCGKTYLAQTLARMLNVPFAIADATALTEAGYVGEDVENILLKLIQAADYDVKKAETGIIYIDEIDKVARKAENPSITRDVSGEGVQQALLKIIEGTTASVPPQGGRKHPHQEFIQIDTTNILFVVGGAFAGLEHIIEQRVGKKTLGFTAEVRKEADRTEDDLLALVRPEDLTKFGLIPEFIGRLPLIASVSKLDRPALVQILTEPRNALVKQYQKLFEIDGVELEFTAEAIDAIADKAMERGTGARGLRAIIEEVLLQVMYDVPSRGDVAKVILNAEVVAGQQSPELVLREAETKKKKSA</sequence>
<dbReference type="CDD" id="cd19497">
    <property type="entry name" value="RecA-like_ClpX"/>
    <property type="match status" value="1"/>
</dbReference>
<keyword evidence="3 6" id="KW-0862">Zinc</keyword>
<dbReference type="InterPro" id="IPR010603">
    <property type="entry name" value="Znf_CppX_C4"/>
</dbReference>
<dbReference type="NCBIfam" id="NF003745">
    <property type="entry name" value="PRK05342.1"/>
    <property type="match status" value="1"/>
</dbReference>
<evidence type="ECO:0000313" key="10">
    <source>
        <dbReference type="Proteomes" id="UP000516957"/>
    </source>
</evidence>
<evidence type="ECO:0000256" key="7">
    <source>
        <dbReference type="PROSITE-ProRule" id="PRU01250"/>
    </source>
</evidence>
<dbReference type="AlphaFoldDB" id="A0A7Y9JQK0"/>
<dbReference type="GO" id="GO:0008233">
    <property type="term" value="F:peptidase activity"/>
    <property type="evidence" value="ECO:0007669"/>
    <property type="project" value="UniProtKB-KW"/>
</dbReference>
<evidence type="ECO:0000313" key="9">
    <source>
        <dbReference type="EMBL" id="NYD58177.1"/>
    </source>
</evidence>